<evidence type="ECO:0000313" key="2">
    <source>
        <dbReference type="EMBL" id="MBB4911951.1"/>
    </source>
</evidence>
<evidence type="ECO:0000256" key="1">
    <source>
        <dbReference type="SAM" id="Phobius"/>
    </source>
</evidence>
<organism evidence="2 3">
    <name type="scientific">Actinophytocola algeriensis</name>
    <dbReference type="NCBI Taxonomy" id="1768010"/>
    <lineage>
        <taxon>Bacteria</taxon>
        <taxon>Bacillati</taxon>
        <taxon>Actinomycetota</taxon>
        <taxon>Actinomycetes</taxon>
        <taxon>Pseudonocardiales</taxon>
        <taxon>Pseudonocardiaceae</taxon>
    </lineage>
</organism>
<feature type="transmembrane region" description="Helical" evidence="1">
    <location>
        <begin position="184"/>
        <end position="206"/>
    </location>
</feature>
<sequence>MTVAVDAPIVTEQRTKAPVGRLLRSELRFMIRRPRTLVALGVLAVAPVIAAIAMSVATTTAQNGNGGPAVESVASLVSGNGLILPVFLLLLSLAMLLPMLGAMWSADALAGESQTGALRGLLLAPVGRLRLLAVKAFGVAVLSLLAVVIVAVVSIVAGLAILGGDGMLTMSGNVLPFGESLGRIALLAALVTVQVWAVAAVALAISAATDHPLVVLASTLGGIIVFTILGNIPALDWLHPVLLTDAWESLGDVIRDPMPTDGMVNSVLRAVCYLVIGYSLALARISTKDG</sequence>
<accession>A0A7W7QF31</accession>
<proteinExistence type="predicted"/>
<keyword evidence="1" id="KW-0812">Transmembrane</keyword>
<feature type="transmembrane region" description="Helical" evidence="1">
    <location>
        <begin position="37"/>
        <end position="57"/>
    </location>
</feature>
<gene>
    <name evidence="2" type="ORF">FHR82_008222</name>
</gene>
<evidence type="ECO:0000313" key="3">
    <source>
        <dbReference type="Proteomes" id="UP000520767"/>
    </source>
</evidence>
<dbReference type="EMBL" id="JACHJQ010000011">
    <property type="protein sequence ID" value="MBB4911951.1"/>
    <property type="molecule type" value="Genomic_DNA"/>
</dbReference>
<reference evidence="2 3" key="1">
    <citation type="submission" date="2020-08" db="EMBL/GenBank/DDBJ databases">
        <title>Genomic Encyclopedia of Type Strains, Phase III (KMG-III): the genomes of soil and plant-associated and newly described type strains.</title>
        <authorList>
            <person name="Whitman W."/>
        </authorList>
    </citation>
    <scope>NUCLEOTIDE SEQUENCE [LARGE SCALE GENOMIC DNA]</scope>
    <source>
        <strain evidence="2 3">CECT 8960</strain>
    </source>
</reference>
<keyword evidence="3" id="KW-1185">Reference proteome</keyword>
<feature type="transmembrane region" description="Helical" evidence="1">
    <location>
        <begin position="213"/>
        <end position="232"/>
    </location>
</feature>
<dbReference type="GO" id="GO:0005886">
    <property type="term" value="C:plasma membrane"/>
    <property type="evidence" value="ECO:0007669"/>
    <property type="project" value="UniProtKB-SubCell"/>
</dbReference>
<dbReference type="RefSeq" id="WP_184815939.1">
    <property type="nucleotide sequence ID" value="NZ_JACHJQ010000011.1"/>
</dbReference>
<dbReference type="PANTHER" id="PTHR37305">
    <property type="entry name" value="INTEGRAL MEMBRANE PROTEIN-RELATED"/>
    <property type="match status" value="1"/>
</dbReference>
<feature type="transmembrane region" description="Helical" evidence="1">
    <location>
        <begin position="267"/>
        <end position="285"/>
    </location>
</feature>
<feature type="transmembrane region" description="Helical" evidence="1">
    <location>
        <begin position="137"/>
        <end position="164"/>
    </location>
</feature>
<name>A0A7W7QF31_9PSEU</name>
<protein>
    <submittedName>
        <fullName evidence="2">ABC-2 type transport system permease protein</fullName>
    </submittedName>
</protein>
<dbReference type="AlphaFoldDB" id="A0A7W7QF31"/>
<feature type="transmembrane region" description="Helical" evidence="1">
    <location>
        <begin position="77"/>
        <end position="97"/>
    </location>
</feature>
<comment type="caution">
    <text evidence="2">The sequence shown here is derived from an EMBL/GenBank/DDBJ whole genome shotgun (WGS) entry which is preliminary data.</text>
</comment>
<dbReference type="PANTHER" id="PTHR37305:SF1">
    <property type="entry name" value="MEMBRANE PROTEIN"/>
    <property type="match status" value="1"/>
</dbReference>
<keyword evidence="1" id="KW-1133">Transmembrane helix</keyword>
<dbReference type="GO" id="GO:0140359">
    <property type="term" value="F:ABC-type transporter activity"/>
    <property type="evidence" value="ECO:0007669"/>
    <property type="project" value="InterPro"/>
</dbReference>
<dbReference type="Pfam" id="PF12679">
    <property type="entry name" value="ABC2_membrane_2"/>
    <property type="match status" value="1"/>
</dbReference>
<keyword evidence="1" id="KW-0472">Membrane</keyword>
<dbReference type="Proteomes" id="UP000520767">
    <property type="component" value="Unassembled WGS sequence"/>
</dbReference>